<dbReference type="InterPro" id="IPR003844">
    <property type="entry name" value="UPF0060"/>
</dbReference>
<dbReference type="SUPFAM" id="SSF103481">
    <property type="entry name" value="Multidrug resistance efflux transporter EmrE"/>
    <property type="match status" value="1"/>
</dbReference>
<evidence type="ECO:0000256" key="1">
    <source>
        <dbReference type="ARBA" id="ARBA00004127"/>
    </source>
</evidence>
<keyword evidence="5 6" id="KW-0472">Membrane</keyword>
<feature type="transmembrane region" description="Helical" evidence="6">
    <location>
        <begin position="87"/>
        <end position="105"/>
    </location>
</feature>
<evidence type="ECO:0000313" key="7">
    <source>
        <dbReference type="EMBL" id="MCM5671583.1"/>
    </source>
</evidence>
<evidence type="ECO:0000256" key="5">
    <source>
        <dbReference type="ARBA" id="ARBA00023136"/>
    </source>
</evidence>
<comment type="similarity">
    <text evidence="6">Belongs to the UPF0060 family.</text>
</comment>
<dbReference type="EMBL" id="JAGHKT020000002">
    <property type="protein sequence ID" value="MCM5671583.1"/>
    <property type="molecule type" value="Genomic_DNA"/>
</dbReference>
<sequence>MIYSIFIFVLSGLCEIGGGYLIWLWLREGQSSWLGWIGGLVLVLYGVIATFQVFPTFGRVYAAYGGVFIIMSIIWSFVFDKQIPDKYDVLGAVVCIIGVLIMILPNRA</sequence>
<evidence type="ECO:0000256" key="6">
    <source>
        <dbReference type="HAMAP-Rule" id="MF_00010"/>
    </source>
</evidence>
<evidence type="ECO:0000313" key="8">
    <source>
        <dbReference type="Proteomes" id="UP000665944"/>
    </source>
</evidence>
<gene>
    <name evidence="7" type="ORF">J7T32_002220</name>
</gene>
<evidence type="ECO:0000256" key="3">
    <source>
        <dbReference type="ARBA" id="ARBA00022692"/>
    </source>
</evidence>
<organism evidence="7 8">
    <name type="scientific">Staphylococcus hominis</name>
    <dbReference type="NCBI Taxonomy" id="1290"/>
    <lineage>
        <taxon>Bacteria</taxon>
        <taxon>Bacillati</taxon>
        <taxon>Bacillota</taxon>
        <taxon>Bacilli</taxon>
        <taxon>Bacillales</taxon>
        <taxon>Staphylococcaceae</taxon>
        <taxon>Staphylococcus</taxon>
    </lineage>
</organism>
<comment type="subcellular location">
    <subcellularLocation>
        <location evidence="6">Cell membrane</location>
        <topology evidence="6">Multi-pass membrane protein</topology>
    </subcellularLocation>
    <subcellularLocation>
        <location evidence="1">Endomembrane system</location>
        <topology evidence="1">Multi-pass membrane protein</topology>
    </subcellularLocation>
</comment>
<dbReference type="PANTHER" id="PTHR36116">
    <property type="entry name" value="UPF0060 MEMBRANE PROTEIN YNFA"/>
    <property type="match status" value="1"/>
</dbReference>
<evidence type="ECO:0000256" key="2">
    <source>
        <dbReference type="ARBA" id="ARBA00022475"/>
    </source>
</evidence>
<feature type="transmembrane region" description="Helical" evidence="6">
    <location>
        <begin position="33"/>
        <end position="54"/>
    </location>
</feature>
<accession>A0A4Q9WV60</accession>
<dbReference type="InterPro" id="IPR037185">
    <property type="entry name" value="EmrE-like"/>
</dbReference>
<comment type="caution">
    <text evidence="7">The sequence shown here is derived from an EMBL/GenBank/DDBJ whole genome shotgun (WGS) entry which is preliminary data.</text>
</comment>
<dbReference type="GO" id="GO:0005886">
    <property type="term" value="C:plasma membrane"/>
    <property type="evidence" value="ECO:0007669"/>
    <property type="project" value="UniProtKB-SubCell"/>
</dbReference>
<dbReference type="RefSeq" id="WP_017174912.1">
    <property type="nucleotide sequence ID" value="NZ_CAXOJL010000023.1"/>
</dbReference>
<evidence type="ECO:0000256" key="4">
    <source>
        <dbReference type="ARBA" id="ARBA00022989"/>
    </source>
</evidence>
<keyword evidence="8" id="KW-1185">Reference proteome</keyword>
<proteinExistence type="inferred from homology"/>
<name>A0A4Q9WV60_STAHO</name>
<protein>
    <submittedName>
        <fullName evidence="7">YnfA family protein</fullName>
    </submittedName>
</protein>
<reference evidence="7 8" key="1">
    <citation type="submission" date="2022-06" db="EMBL/GenBank/DDBJ databases">
        <title>Staphylococcus hominis ShoR14 genome sequence.</title>
        <authorList>
            <person name="Yeo C.C."/>
            <person name="Chew C.H."/>
            <person name="Che Hamzah A.M."/>
            <person name="Al-Trad E.I."/>
        </authorList>
    </citation>
    <scope>NUCLEOTIDE SEQUENCE [LARGE SCALE GENOMIC DNA]</scope>
    <source>
        <strain evidence="7 8">ShoR14</strain>
    </source>
</reference>
<dbReference type="Proteomes" id="UP000665944">
    <property type="component" value="Unassembled WGS sequence"/>
</dbReference>
<dbReference type="HAMAP" id="MF_00010">
    <property type="entry name" value="UPF0060"/>
    <property type="match status" value="1"/>
</dbReference>
<dbReference type="AlphaFoldDB" id="A0A4Q9WV60"/>
<keyword evidence="4 6" id="KW-1133">Transmembrane helix</keyword>
<dbReference type="PANTHER" id="PTHR36116:SF1">
    <property type="entry name" value="UPF0060 MEMBRANE PROTEIN YNFA"/>
    <property type="match status" value="1"/>
</dbReference>
<keyword evidence="3 6" id="KW-0812">Transmembrane</keyword>
<dbReference type="Pfam" id="PF02694">
    <property type="entry name" value="UPF0060"/>
    <property type="match status" value="1"/>
</dbReference>
<dbReference type="NCBIfam" id="NF002586">
    <property type="entry name" value="PRK02237.1"/>
    <property type="match status" value="1"/>
</dbReference>
<feature type="transmembrane region" description="Helical" evidence="6">
    <location>
        <begin position="6"/>
        <end position="26"/>
    </location>
</feature>
<keyword evidence="2 6" id="KW-1003">Cell membrane</keyword>
<feature type="transmembrane region" description="Helical" evidence="6">
    <location>
        <begin position="60"/>
        <end position="80"/>
    </location>
</feature>